<evidence type="ECO:0000256" key="9">
    <source>
        <dbReference type="ARBA" id="ARBA00023004"/>
    </source>
</evidence>
<dbReference type="GO" id="GO:0005737">
    <property type="term" value="C:cytoplasm"/>
    <property type="evidence" value="ECO:0007669"/>
    <property type="project" value="UniProtKB-SubCell"/>
</dbReference>
<dbReference type="HAMAP" id="MF_03154">
    <property type="entry name" value="Salvage_MtnD_euk"/>
    <property type="match status" value="1"/>
</dbReference>
<dbReference type="GO" id="GO:0010309">
    <property type="term" value="F:acireductone dioxygenase [iron(II)-requiring] activity"/>
    <property type="evidence" value="ECO:0007669"/>
    <property type="project" value="UniProtKB-UniRule"/>
</dbReference>
<protein>
    <recommendedName>
        <fullName evidence="12">Acireductone dioxygenase</fullName>
    </recommendedName>
    <alternativeName>
        <fullName evidence="12">Acireductone dioxygenase (Fe(2+)-requiring)</fullName>
        <shortName evidence="12">ARD'</shortName>
        <shortName evidence="12">Fe-ARD</shortName>
        <ecNumber evidence="12">1.13.11.54</ecNumber>
    </alternativeName>
    <alternativeName>
        <fullName evidence="12">Acireductone dioxygenase (Ni(2+)-requiring)</fullName>
        <shortName evidence="12">ARD</shortName>
        <shortName evidence="12">Ni-ARD</shortName>
        <ecNumber evidence="12">1.13.11.53</ecNumber>
    </alternativeName>
</protein>
<evidence type="ECO:0000313" key="14">
    <source>
        <dbReference type="EMBL" id="CAD7633076.1"/>
    </source>
</evidence>
<keyword evidence="9 12" id="KW-0408">Iron</keyword>
<evidence type="ECO:0000256" key="2">
    <source>
        <dbReference type="ARBA" id="ARBA00004413"/>
    </source>
</evidence>
<evidence type="ECO:0000256" key="1">
    <source>
        <dbReference type="ARBA" id="ARBA00000428"/>
    </source>
</evidence>
<keyword evidence="10 12" id="KW-0486">Methionine biosynthesis</keyword>
<dbReference type="InterPro" id="IPR014710">
    <property type="entry name" value="RmlC-like_jellyroll"/>
</dbReference>
<feature type="binding site" evidence="12">
    <location>
        <position position="135"/>
    </location>
    <ligand>
        <name>Fe(2+)</name>
        <dbReference type="ChEBI" id="CHEBI:29033"/>
        <note>for iron-dependent acireductone dioxygenase activity</note>
    </ligand>
</feature>
<dbReference type="FunFam" id="2.60.120.10:FF:000031">
    <property type="entry name" value="1,2-dihydroxy-3-keto-5-methylthiopentene dioxygenase"/>
    <property type="match status" value="1"/>
</dbReference>
<feature type="binding site" evidence="12">
    <location>
        <position position="90"/>
    </location>
    <ligand>
        <name>Fe(2+)</name>
        <dbReference type="ChEBI" id="CHEBI:29033"/>
        <note>for iron-dependent acireductone dioxygenase activity</note>
    </ligand>
</feature>
<dbReference type="InterPro" id="IPR004313">
    <property type="entry name" value="ARD"/>
</dbReference>
<dbReference type="GO" id="GO:0016151">
    <property type="term" value="F:nickel cation binding"/>
    <property type="evidence" value="ECO:0007669"/>
    <property type="project" value="UniProtKB-UniRule"/>
</dbReference>
<comment type="pathway">
    <text evidence="12">Amino-acid biosynthesis; L-methionine biosynthesis via salvage pathway; L-methionine from S-methyl-5-thio-alpha-D-ribose 1-phosphate: step 5/6.</text>
</comment>
<comment type="catalytic activity">
    <reaction evidence="12">
        <text>1,2-dihydroxy-5-(methylsulfanyl)pent-1-en-3-one + O2 = 3-(methylsulfanyl)propanoate + CO + formate + 2 H(+)</text>
        <dbReference type="Rhea" id="RHEA:14161"/>
        <dbReference type="ChEBI" id="CHEBI:15378"/>
        <dbReference type="ChEBI" id="CHEBI:15379"/>
        <dbReference type="ChEBI" id="CHEBI:15740"/>
        <dbReference type="ChEBI" id="CHEBI:17245"/>
        <dbReference type="ChEBI" id="CHEBI:49016"/>
        <dbReference type="ChEBI" id="CHEBI:49252"/>
        <dbReference type="EC" id="1.13.11.53"/>
    </reaction>
</comment>
<dbReference type="Proteomes" id="UP000759131">
    <property type="component" value="Unassembled WGS sequence"/>
</dbReference>
<dbReference type="EMBL" id="OC866658">
    <property type="protein sequence ID" value="CAD7633076.1"/>
    <property type="molecule type" value="Genomic_DNA"/>
</dbReference>
<dbReference type="GO" id="GO:0019509">
    <property type="term" value="P:L-methionine salvage from methylthioadenosine"/>
    <property type="evidence" value="ECO:0007669"/>
    <property type="project" value="UniProtKB-UniRule"/>
</dbReference>
<dbReference type="CDD" id="cd02232">
    <property type="entry name" value="cupin_ARD"/>
    <property type="match status" value="1"/>
</dbReference>
<feature type="binding site" evidence="12">
    <location>
        <position position="90"/>
    </location>
    <ligand>
        <name>Ni(2+)</name>
        <dbReference type="ChEBI" id="CHEBI:49786"/>
        <note>for nickel-dependent acireductone dioxygenase activity</note>
    </ligand>
</feature>
<keyword evidence="6 12" id="KW-0479">Metal-binding</keyword>
<comment type="similarity">
    <text evidence="12">Belongs to the acireductone dioxygenase (ARD) family.</text>
</comment>
<evidence type="ECO:0000313" key="15">
    <source>
        <dbReference type="Proteomes" id="UP000759131"/>
    </source>
</evidence>
<evidence type="ECO:0000256" key="11">
    <source>
        <dbReference type="ARBA" id="ARBA00023242"/>
    </source>
</evidence>
<organism evidence="14">
    <name type="scientific">Medioppia subpectinata</name>
    <dbReference type="NCBI Taxonomy" id="1979941"/>
    <lineage>
        <taxon>Eukaryota</taxon>
        <taxon>Metazoa</taxon>
        <taxon>Ecdysozoa</taxon>
        <taxon>Arthropoda</taxon>
        <taxon>Chelicerata</taxon>
        <taxon>Arachnida</taxon>
        <taxon>Acari</taxon>
        <taxon>Acariformes</taxon>
        <taxon>Sarcoptiformes</taxon>
        <taxon>Oribatida</taxon>
        <taxon>Brachypylina</taxon>
        <taxon>Oppioidea</taxon>
        <taxon>Oppiidae</taxon>
        <taxon>Medioppia</taxon>
    </lineage>
</organism>
<feature type="binding site" evidence="12">
    <location>
        <position position="96"/>
    </location>
    <ligand>
        <name>Ni(2+)</name>
        <dbReference type="ChEBI" id="CHEBI:49786"/>
        <note>for nickel-dependent acireductone dioxygenase activity</note>
    </ligand>
</feature>
<dbReference type="GO" id="GO:0005886">
    <property type="term" value="C:plasma membrane"/>
    <property type="evidence" value="ECO:0007669"/>
    <property type="project" value="UniProtKB-SubCell"/>
</dbReference>
<dbReference type="EC" id="1.13.11.53" evidence="12"/>
<dbReference type="AlphaFoldDB" id="A0A7R9Q6Q5"/>
<dbReference type="GO" id="GO:0010308">
    <property type="term" value="F:acireductone dioxygenase (Ni2+-requiring) activity"/>
    <property type="evidence" value="ECO:0007669"/>
    <property type="project" value="UniProtKB-UniRule"/>
</dbReference>
<dbReference type="EC" id="1.13.11.54" evidence="12"/>
<reference evidence="14" key="1">
    <citation type="submission" date="2020-11" db="EMBL/GenBank/DDBJ databases">
        <authorList>
            <person name="Tran Van P."/>
        </authorList>
    </citation>
    <scope>NUCLEOTIDE SEQUENCE</scope>
</reference>
<sequence length="181" mass="21085">MVNAWYMNDNDSEDQRSERHLSPPQFVSLDELSDKTGVLYYAINADDYEAEGKLAKIRAERGYTYSDSLECCPQRLDNYLEKIKSFFTEHIHSDEEIRFVLNGSGYFDVRDNEDKWIRILVEKGDLLILPAGIYHRFTLDNNDYIKVIRLFVGEPVWTPINRPADTHPARVDYLANLTKVS</sequence>
<evidence type="ECO:0000256" key="4">
    <source>
        <dbReference type="ARBA" id="ARBA00022596"/>
    </source>
</evidence>
<dbReference type="InterPro" id="IPR027496">
    <property type="entry name" value="ARD_euk"/>
</dbReference>
<feature type="binding site" evidence="12">
    <location>
        <position position="96"/>
    </location>
    <ligand>
        <name>Fe(2+)</name>
        <dbReference type="ChEBI" id="CHEBI:29033"/>
        <note>for iron-dependent acireductone dioxygenase activity</note>
    </ligand>
</feature>
<dbReference type="SUPFAM" id="SSF51182">
    <property type="entry name" value="RmlC-like cupins"/>
    <property type="match status" value="1"/>
</dbReference>
<feature type="binding site" evidence="12">
    <location>
        <position position="135"/>
    </location>
    <ligand>
        <name>Ni(2+)</name>
        <dbReference type="ChEBI" id="CHEBI:49786"/>
        <note>for nickel-dependent acireductone dioxygenase activity</note>
    </ligand>
</feature>
<evidence type="ECO:0000256" key="3">
    <source>
        <dbReference type="ARBA" id="ARBA00022490"/>
    </source>
</evidence>
<dbReference type="Pfam" id="PF03079">
    <property type="entry name" value="ARD"/>
    <property type="match status" value="1"/>
</dbReference>
<proteinExistence type="inferred from homology"/>
<dbReference type="OrthoDB" id="1867259at2759"/>
<accession>A0A7R9Q6Q5</accession>
<comment type="subcellular location">
    <subcellularLocation>
        <location evidence="2">Cell membrane</location>
        <topology evidence="2">Peripheral membrane protein</topology>
        <orientation evidence="2">Cytoplasmic side</orientation>
    </subcellularLocation>
    <subcellularLocation>
        <location evidence="12">Cytoplasm</location>
    </subcellularLocation>
    <subcellularLocation>
        <location evidence="12">Nucleus</location>
    </subcellularLocation>
</comment>
<feature type="binding site" evidence="12">
    <location>
        <position position="92"/>
    </location>
    <ligand>
        <name>Ni(2+)</name>
        <dbReference type="ChEBI" id="CHEBI:49786"/>
        <note>for nickel-dependent acireductone dioxygenase activity</note>
    </ligand>
</feature>
<comment type="function">
    <text evidence="12">Catalyzes 2 different reactions between oxygen and the acireductone 1,2-dihydroxy-3-keto-5-methylthiopentene (DHK-MTPene) depending upon the metal bound in the active site. Fe-containing acireductone dioxygenase (Fe-ARD) produces formate and 2-keto-4-methylthiobutyrate (KMTB), the alpha-ketoacid precursor of methionine in the methionine recycle pathway. Ni-containing acireductone dioxygenase (Ni-ARD) produces methylthiopropionate, carbon monoxide and formate, and does not lie on the methionine recycle pathway.</text>
</comment>
<comment type="catalytic activity">
    <reaction evidence="1 12">
        <text>1,2-dihydroxy-5-(methylsulfanyl)pent-1-en-3-one + O2 = 4-methylsulfanyl-2-oxobutanoate + formate + 2 H(+)</text>
        <dbReference type="Rhea" id="RHEA:24504"/>
        <dbReference type="ChEBI" id="CHEBI:15378"/>
        <dbReference type="ChEBI" id="CHEBI:15379"/>
        <dbReference type="ChEBI" id="CHEBI:15740"/>
        <dbReference type="ChEBI" id="CHEBI:16723"/>
        <dbReference type="ChEBI" id="CHEBI:49252"/>
        <dbReference type="EC" id="1.13.11.54"/>
    </reaction>
</comment>
<name>A0A7R9Q6Q5_9ACAR</name>
<keyword evidence="11 12" id="KW-0539">Nucleus</keyword>
<evidence type="ECO:0000256" key="5">
    <source>
        <dbReference type="ARBA" id="ARBA00022605"/>
    </source>
</evidence>
<feature type="region of interest" description="Disordered" evidence="13">
    <location>
        <begin position="1"/>
        <end position="23"/>
    </location>
</feature>
<feature type="binding site" evidence="12">
    <location>
        <position position="92"/>
    </location>
    <ligand>
        <name>Fe(2+)</name>
        <dbReference type="ChEBI" id="CHEBI:29033"/>
        <note>for iron-dependent acireductone dioxygenase activity</note>
    </ligand>
</feature>
<keyword evidence="15" id="KW-1185">Reference proteome</keyword>
<evidence type="ECO:0000256" key="12">
    <source>
        <dbReference type="HAMAP-Rule" id="MF_03154"/>
    </source>
</evidence>
<dbReference type="PANTHER" id="PTHR23418:SF0">
    <property type="entry name" value="ACIREDUCTONE DIOXYGENASE"/>
    <property type="match status" value="1"/>
</dbReference>
<dbReference type="Gene3D" id="2.60.120.10">
    <property type="entry name" value="Jelly Rolls"/>
    <property type="match status" value="1"/>
</dbReference>
<evidence type="ECO:0000256" key="8">
    <source>
        <dbReference type="ARBA" id="ARBA00023002"/>
    </source>
</evidence>
<evidence type="ECO:0000256" key="13">
    <source>
        <dbReference type="SAM" id="MobiDB-lite"/>
    </source>
</evidence>
<keyword evidence="5 12" id="KW-0028">Amino-acid biosynthesis</keyword>
<dbReference type="UniPathway" id="UPA00904">
    <property type="reaction ID" value="UER00878"/>
</dbReference>
<dbReference type="GO" id="GO:0005634">
    <property type="term" value="C:nucleus"/>
    <property type="evidence" value="ECO:0007669"/>
    <property type="project" value="UniProtKB-SubCell"/>
</dbReference>
<evidence type="ECO:0000256" key="6">
    <source>
        <dbReference type="ARBA" id="ARBA00022723"/>
    </source>
</evidence>
<evidence type="ECO:0000256" key="10">
    <source>
        <dbReference type="ARBA" id="ARBA00023167"/>
    </source>
</evidence>
<evidence type="ECO:0000256" key="7">
    <source>
        <dbReference type="ARBA" id="ARBA00022964"/>
    </source>
</evidence>
<dbReference type="GO" id="GO:0005506">
    <property type="term" value="F:iron ion binding"/>
    <property type="evidence" value="ECO:0007669"/>
    <property type="project" value="UniProtKB-UniRule"/>
</dbReference>
<dbReference type="EMBL" id="CAJPIZ010012083">
    <property type="protein sequence ID" value="CAG2113506.1"/>
    <property type="molecule type" value="Genomic_DNA"/>
</dbReference>
<keyword evidence="8 12" id="KW-0560">Oxidoreductase</keyword>
<keyword evidence="7 12" id="KW-0223">Dioxygenase</keyword>
<keyword evidence="4 12" id="KW-0533">Nickel</keyword>
<comment type="cofactor">
    <cofactor evidence="12">
        <name>Fe(2+)</name>
        <dbReference type="ChEBI" id="CHEBI:29033"/>
    </cofactor>
    <cofactor evidence="12">
        <name>Ni(2+)</name>
        <dbReference type="ChEBI" id="CHEBI:49786"/>
    </cofactor>
    <text evidence="12">Binds either 1 Fe or Ni cation per monomer. Iron-binding promotes an acireductone dioxygenase reaction producing 2-keto-4-methylthiobutyrate, while nickel-binding promotes an acireductone dioxygenase reaction producing 3-(methylsulfanyl)propanoate.</text>
</comment>
<keyword evidence="3 12" id="KW-0963">Cytoplasm</keyword>
<gene>
    <name evidence="14" type="ORF">OSB1V03_LOCUS13475</name>
</gene>
<dbReference type="InterPro" id="IPR011051">
    <property type="entry name" value="RmlC_Cupin_sf"/>
</dbReference>
<dbReference type="PANTHER" id="PTHR23418">
    <property type="entry name" value="ACIREDUCTONE DIOXYGENASE"/>
    <property type="match status" value="1"/>
</dbReference>